<comment type="caution">
    <text evidence="1">The sequence shown here is derived from an EMBL/GenBank/DDBJ whole genome shotgun (WGS) entry which is preliminary data.</text>
</comment>
<reference evidence="1" key="1">
    <citation type="submission" date="2023-11" db="EMBL/GenBank/DDBJ databases">
        <authorList>
            <person name="Poullet M."/>
        </authorList>
    </citation>
    <scope>NUCLEOTIDE SEQUENCE</scope>
    <source>
        <strain evidence="1">E1834</strain>
    </source>
</reference>
<dbReference type="Proteomes" id="UP001497535">
    <property type="component" value="Unassembled WGS sequence"/>
</dbReference>
<evidence type="ECO:0000313" key="2">
    <source>
        <dbReference type="Proteomes" id="UP001497535"/>
    </source>
</evidence>
<dbReference type="EMBL" id="CAVMJV010000003">
    <property type="protein sequence ID" value="CAK5017957.1"/>
    <property type="molecule type" value="Genomic_DNA"/>
</dbReference>
<accession>A0ACB0XUB1</accession>
<keyword evidence="2" id="KW-1185">Reference proteome</keyword>
<sequence>MNLINVLILLIFNSILWGSINSVKNKKDQKLNEETNQNLAEKEPESSANPQSQKYKNAKPTETTKNIKGMNEDEKKLWRANYWKDYSQKNKERLRERKQKYNQDNKEKRREYSRKYTENNERKREYDREYVKNNKEKRREYMREYRLKKKNEKRQKDCLNLANIQSDNDKGNLHNDCVDKGNNPIVCEKNDQEENDSLNQGSSQKYDLPHIEEGNSSVNQQTDVNPQENPHEEENVQMENSQQLNELNDLDYLKFLSDINYLDNLNFLRNCDDK</sequence>
<protein>
    <submittedName>
        <fullName evidence="1">Uncharacterized protein</fullName>
    </submittedName>
</protein>
<evidence type="ECO:0000313" key="1">
    <source>
        <dbReference type="EMBL" id="CAK5017957.1"/>
    </source>
</evidence>
<proteinExistence type="predicted"/>
<organism evidence="1 2">
    <name type="scientific">Meloidogyne enterolobii</name>
    <name type="common">Root-knot nematode worm</name>
    <name type="synonym">Meloidogyne mayaguensis</name>
    <dbReference type="NCBI Taxonomy" id="390850"/>
    <lineage>
        <taxon>Eukaryota</taxon>
        <taxon>Metazoa</taxon>
        <taxon>Ecdysozoa</taxon>
        <taxon>Nematoda</taxon>
        <taxon>Chromadorea</taxon>
        <taxon>Rhabditida</taxon>
        <taxon>Tylenchina</taxon>
        <taxon>Tylenchomorpha</taxon>
        <taxon>Tylenchoidea</taxon>
        <taxon>Meloidogynidae</taxon>
        <taxon>Meloidogyninae</taxon>
        <taxon>Meloidogyne</taxon>
    </lineage>
</organism>
<name>A0ACB0XUB1_MELEN</name>
<gene>
    <name evidence="1" type="ORF">MENTE1834_LOCUS3677</name>
</gene>